<comment type="caution">
    <text evidence="1">The sequence shown here is derived from an EMBL/GenBank/DDBJ whole genome shotgun (WGS) entry which is preliminary data.</text>
</comment>
<keyword evidence="2" id="KW-1185">Reference proteome</keyword>
<dbReference type="Proteomes" id="UP000829685">
    <property type="component" value="Unassembled WGS sequence"/>
</dbReference>
<name>A0A9P9WUP7_9PEZI</name>
<organism evidence="1 2">
    <name type="scientific">Neoarthrinium moseri</name>
    <dbReference type="NCBI Taxonomy" id="1658444"/>
    <lineage>
        <taxon>Eukaryota</taxon>
        <taxon>Fungi</taxon>
        <taxon>Dikarya</taxon>
        <taxon>Ascomycota</taxon>
        <taxon>Pezizomycotina</taxon>
        <taxon>Sordariomycetes</taxon>
        <taxon>Xylariomycetidae</taxon>
        <taxon>Amphisphaeriales</taxon>
        <taxon>Apiosporaceae</taxon>
        <taxon>Neoarthrinium</taxon>
    </lineage>
</organism>
<protein>
    <submittedName>
        <fullName evidence="1">Uncharacterized protein</fullName>
    </submittedName>
</protein>
<accession>A0A9P9WUP7</accession>
<gene>
    <name evidence="1" type="ORF">JX265_002573</name>
</gene>
<evidence type="ECO:0000313" key="1">
    <source>
        <dbReference type="EMBL" id="KAI1879619.1"/>
    </source>
</evidence>
<dbReference type="EMBL" id="JAFIMR010000004">
    <property type="protein sequence ID" value="KAI1879619.1"/>
    <property type="molecule type" value="Genomic_DNA"/>
</dbReference>
<proteinExistence type="predicted"/>
<dbReference type="AlphaFoldDB" id="A0A9P9WUP7"/>
<evidence type="ECO:0000313" key="2">
    <source>
        <dbReference type="Proteomes" id="UP000829685"/>
    </source>
</evidence>
<reference evidence="1" key="1">
    <citation type="submission" date="2021-03" db="EMBL/GenBank/DDBJ databases">
        <title>Revisited historic fungal species revealed as producer of novel bioactive compounds through whole genome sequencing and comparative genomics.</title>
        <authorList>
            <person name="Vignolle G.A."/>
            <person name="Hochenegger N."/>
            <person name="Mach R.L."/>
            <person name="Mach-Aigner A.R."/>
            <person name="Javad Rahimi M."/>
            <person name="Salim K.A."/>
            <person name="Chan C.M."/>
            <person name="Lim L.B.L."/>
            <person name="Cai F."/>
            <person name="Druzhinina I.S."/>
            <person name="U'Ren J.M."/>
            <person name="Derntl C."/>
        </authorList>
    </citation>
    <scope>NUCLEOTIDE SEQUENCE</scope>
    <source>
        <strain evidence="1">TUCIM 5799</strain>
    </source>
</reference>
<sequence length="407" mass="45756">MFSSLLKYVNNIALGAENRSVSKYLDEATCVSADLGRVLSPQLGGWREQELLQATFDKFCYEGSSQQKYWNDESFRKHVRSRHSVGAMSDAAIQLLWLSFHFYAYHPFPRGLQPANVDFDAFRRAVLLTVCQGDCLLGTRELDWFWRNDAAFFRRAGFERIFRSIAAPETTTGTDPSKQQTGMTSSLSDTMDVLVMVGPQFMHAMPSPAKLEPVARRLFAERSVVGRRAATRDEVSTLVSLLLRLRLEKEIWGFFYHLGDILEASPEDEGLTEALVNSLVADESEQPIASERLLRAVDLMPNLRLRFHQLWAVLFQPLEATDKARSSQVPRTMSTHPDGAISLFAPCITIENGNRQIKYEQDTRITLEEVHISPGPEDMALSRLTQGLSHHSSAHVVLFTSDASAGL</sequence>